<gene>
    <name evidence="1" type="ORF">CISIN_1g0260402mg</name>
</gene>
<protein>
    <submittedName>
        <fullName evidence="1">Uncharacterized protein</fullName>
    </submittedName>
</protein>
<organism evidence="1 2">
    <name type="scientific">Citrus sinensis</name>
    <name type="common">Sweet orange</name>
    <name type="synonym">Citrus aurantium var. sinensis</name>
    <dbReference type="NCBI Taxonomy" id="2711"/>
    <lineage>
        <taxon>Eukaryota</taxon>
        <taxon>Viridiplantae</taxon>
        <taxon>Streptophyta</taxon>
        <taxon>Embryophyta</taxon>
        <taxon>Tracheophyta</taxon>
        <taxon>Spermatophyta</taxon>
        <taxon>Magnoliopsida</taxon>
        <taxon>eudicotyledons</taxon>
        <taxon>Gunneridae</taxon>
        <taxon>Pentapetalae</taxon>
        <taxon>rosids</taxon>
        <taxon>malvids</taxon>
        <taxon>Sapindales</taxon>
        <taxon>Rutaceae</taxon>
        <taxon>Aurantioideae</taxon>
        <taxon>Citrus</taxon>
    </lineage>
</organism>
<feature type="non-terminal residue" evidence="1">
    <location>
        <position position="18"/>
    </location>
</feature>
<dbReference type="EMBL" id="KK785057">
    <property type="protein sequence ID" value="KDO51370.1"/>
    <property type="molecule type" value="Genomic_DNA"/>
</dbReference>
<proteinExistence type="predicted"/>
<evidence type="ECO:0000313" key="2">
    <source>
        <dbReference type="Proteomes" id="UP000027120"/>
    </source>
</evidence>
<evidence type="ECO:0000313" key="1">
    <source>
        <dbReference type="EMBL" id="KDO51370.1"/>
    </source>
</evidence>
<dbReference type="Proteomes" id="UP000027120">
    <property type="component" value="Unassembled WGS sequence"/>
</dbReference>
<reference evidence="1 2" key="1">
    <citation type="submission" date="2014-04" db="EMBL/GenBank/DDBJ databases">
        <authorList>
            <consortium name="International Citrus Genome Consortium"/>
            <person name="Gmitter F."/>
            <person name="Chen C."/>
            <person name="Farmerie W."/>
            <person name="Harkins T."/>
            <person name="Desany B."/>
            <person name="Mohiuddin M."/>
            <person name="Kodira C."/>
            <person name="Borodovsky M."/>
            <person name="Lomsadze A."/>
            <person name="Burns P."/>
            <person name="Jenkins J."/>
            <person name="Prochnik S."/>
            <person name="Shu S."/>
            <person name="Chapman J."/>
            <person name="Pitluck S."/>
            <person name="Schmutz J."/>
            <person name="Rokhsar D."/>
        </authorList>
    </citation>
    <scope>NUCLEOTIDE SEQUENCE</scope>
</reference>
<dbReference type="AlphaFoldDB" id="A0A067EBV2"/>
<sequence>MKPPSYHNKIKSRRATQL</sequence>
<keyword evidence="2" id="KW-1185">Reference proteome</keyword>
<name>A0A067EBV2_CITSI</name>
<accession>A0A067EBV2</accession>